<gene>
    <name evidence="2" type="ORF">BpHYR1_034284</name>
</gene>
<dbReference type="OrthoDB" id="513595at2759"/>
<dbReference type="PANTHER" id="PTHR13413">
    <property type="entry name" value="YLP MOTIF CONTAINING PROTEIN NUCLEAR PROTEIN ZAP"/>
    <property type="match status" value="1"/>
</dbReference>
<dbReference type="InterPro" id="IPR026314">
    <property type="entry name" value="YLP_motif_con_p1"/>
</dbReference>
<dbReference type="Pfam" id="PF07693">
    <property type="entry name" value="KAP_NTPase"/>
    <property type="match status" value="1"/>
</dbReference>
<dbReference type="InterPro" id="IPR011646">
    <property type="entry name" value="KAP_P-loop"/>
</dbReference>
<dbReference type="STRING" id="10195.A0A3M7RVE1"/>
<evidence type="ECO:0000259" key="1">
    <source>
        <dbReference type="Pfam" id="PF07693"/>
    </source>
</evidence>
<reference evidence="2 3" key="1">
    <citation type="journal article" date="2018" name="Sci. Rep.">
        <title>Genomic signatures of local adaptation to the degree of environmental predictability in rotifers.</title>
        <authorList>
            <person name="Franch-Gras L."/>
            <person name="Hahn C."/>
            <person name="Garcia-Roger E.M."/>
            <person name="Carmona M.J."/>
            <person name="Serra M."/>
            <person name="Gomez A."/>
        </authorList>
    </citation>
    <scope>NUCLEOTIDE SEQUENCE [LARGE SCALE GENOMIC DNA]</scope>
    <source>
        <strain evidence="2">HYR1</strain>
    </source>
</reference>
<proteinExistence type="predicted"/>
<accession>A0A3M7RVE1</accession>
<organism evidence="2 3">
    <name type="scientific">Brachionus plicatilis</name>
    <name type="common">Marine rotifer</name>
    <name type="synonym">Brachionus muelleri</name>
    <dbReference type="NCBI Taxonomy" id="10195"/>
    <lineage>
        <taxon>Eukaryota</taxon>
        <taxon>Metazoa</taxon>
        <taxon>Spiralia</taxon>
        <taxon>Gnathifera</taxon>
        <taxon>Rotifera</taxon>
        <taxon>Eurotatoria</taxon>
        <taxon>Monogononta</taxon>
        <taxon>Pseudotrocha</taxon>
        <taxon>Ploima</taxon>
        <taxon>Brachionidae</taxon>
        <taxon>Brachionus</taxon>
    </lineage>
</organism>
<dbReference type="PANTHER" id="PTHR13413:SF0">
    <property type="entry name" value="YLP MOTIF-CONTAINING PROTEIN 1"/>
    <property type="match status" value="1"/>
</dbReference>
<feature type="domain" description="KAP NTPase" evidence="1">
    <location>
        <begin position="152"/>
        <end position="261"/>
    </location>
</feature>
<dbReference type="SUPFAM" id="SSF52540">
    <property type="entry name" value="P-loop containing nucleoside triphosphate hydrolases"/>
    <property type="match status" value="1"/>
</dbReference>
<dbReference type="GO" id="GO:0005634">
    <property type="term" value="C:nucleus"/>
    <property type="evidence" value="ECO:0007669"/>
    <property type="project" value="InterPro"/>
</dbReference>
<comment type="caution">
    <text evidence="2">The sequence shown here is derived from an EMBL/GenBank/DDBJ whole genome shotgun (WGS) entry which is preliminary data.</text>
</comment>
<keyword evidence="3" id="KW-1185">Reference proteome</keyword>
<protein>
    <submittedName>
        <fullName evidence="2">Ylp motif-containing 1</fullName>
    </submittedName>
</protein>
<dbReference type="InterPro" id="IPR027417">
    <property type="entry name" value="P-loop_NTPase"/>
</dbReference>
<dbReference type="Proteomes" id="UP000276133">
    <property type="component" value="Unassembled WGS sequence"/>
</dbReference>
<sequence length="343" mass="40030">MNNNGMPQINPMLLNPQWVQYQKSLSQIQNQKNHPQPLMGKFVSNEIDFSSKMIRLDQKNDLQLIEEYFGQKITDLEPSDTDLKNLEIEIQSVDYKHGLSSSVSSIVNMGRLSNDIEHVTEEQEEKKEEKINSQLLELMSSHPKRPPVKIEQLLLEPHRERRPHKLVIILRGPPGSGKSFIANLIKQEEEKHVSSSDKPKYLSIDNYFISEQETSGKNQILMKYEYDKEMDEAYQKSLVKSFKKIIDDDLFNFIIVDMINERKNHIEEMFSHATLKAFQVYVADLNFVSAETCFSRNVHNRTLEDVKKIKDCWETLPDSYLFLDVGFFVKEPTEIRQVEMEDG</sequence>
<name>A0A3M7RVE1_BRAPC</name>
<dbReference type="EMBL" id="REGN01002563">
    <property type="protein sequence ID" value="RNA27295.1"/>
    <property type="molecule type" value="Genomic_DNA"/>
</dbReference>
<evidence type="ECO:0000313" key="2">
    <source>
        <dbReference type="EMBL" id="RNA27295.1"/>
    </source>
</evidence>
<evidence type="ECO:0000313" key="3">
    <source>
        <dbReference type="Proteomes" id="UP000276133"/>
    </source>
</evidence>
<dbReference type="GO" id="GO:0032204">
    <property type="term" value="P:regulation of telomere maintenance"/>
    <property type="evidence" value="ECO:0007669"/>
    <property type="project" value="TreeGrafter"/>
</dbReference>
<dbReference type="AlphaFoldDB" id="A0A3M7RVE1"/>
<dbReference type="Gene3D" id="3.40.50.300">
    <property type="entry name" value="P-loop containing nucleotide triphosphate hydrolases"/>
    <property type="match status" value="1"/>
</dbReference>